<evidence type="ECO:0000313" key="2">
    <source>
        <dbReference type="Proteomes" id="UP000823775"/>
    </source>
</evidence>
<proteinExistence type="predicted"/>
<accession>A0ABS8SG07</accession>
<gene>
    <name evidence="1" type="ORF">HAX54_035904</name>
</gene>
<organism evidence="1 2">
    <name type="scientific">Datura stramonium</name>
    <name type="common">Jimsonweed</name>
    <name type="synonym">Common thornapple</name>
    <dbReference type="NCBI Taxonomy" id="4076"/>
    <lineage>
        <taxon>Eukaryota</taxon>
        <taxon>Viridiplantae</taxon>
        <taxon>Streptophyta</taxon>
        <taxon>Embryophyta</taxon>
        <taxon>Tracheophyta</taxon>
        <taxon>Spermatophyta</taxon>
        <taxon>Magnoliopsida</taxon>
        <taxon>eudicotyledons</taxon>
        <taxon>Gunneridae</taxon>
        <taxon>Pentapetalae</taxon>
        <taxon>asterids</taxon>
        <taxon>lamiids</taxon>
        <taxon>Solanales</taxon>
        <taxon>Solanaceae</taxon>
        <taxon>Solanoideae</taxon>
        <taxon>Datureae</taxon>
        <taxon>Datura</taxon>
    </lineage>
</organism>
<keyword evidence="2" id="KW-1185">Reference proteome</keyword>
<evidence type="ECO:0000313" key="1">
    <source>
        <dbReference type="EMBL" id="MCD7457697.1"/>
    </source>
</evidence>
<reference evidence="1 2" key="1">
    <citation type="journal article" date="2021" name="BMC Genomics">
        <title>Datura genome reveals duplications of psychoactive alkaloid biosynthetic genes and high mutation rate following tissue culture.</title>
        <authorList>
            <person name="Rajewski A."/>
            <person name="Carter-House D."/>
            <person name="Stajich J."/>
            <person name="Litt A."/>
        </authorList>
    </citation>
    <scope>NUCLEOTIDE SEQUENCE [LARGE SCALE GENOMIC DNA]</scope>
    <source>
        <strain evidence="1">AR-01</strain>
    </source>
</reference>
<protein>
    <submittedName>
        <fullName evidence="1">Uncharacterized protein</fullName>
    </submittedName>
</protein>
<dbReference type="EMBL" id="JACEIK010000472">
    <property type="protein sequence ID" value="MCD7457697.1"/>
    <property type="molecule type" value="Genomic_DNA"/>
</dbReference>
<name>A0ABS8SG07_DATST</name>
<dbReference type="Proteomes" id="UP000823775">
    <property type="component" value="Unassembled WGS sequence"/>
</dbReference>
<sequence>MDDIFLKTLDPYGFVKKFLESSSLVENPREETTSRRAIKNECYQQSCKVPPEVVSNERLTFQEPSSTEPSENDMKVPSEDVLLREWVVNVLMGIDAADIFCQR</sequence>
<comment type="caution">
    <text evidence="1">The sequence shown here is derived from an EMBL/GenBank/DDBJ whole genome shotgun (WGS) entry which is preliminary data.</text>
</comment>